<reference evidence="1" key="1">
    <citation type="journal article" date="2023" name="Mol. Biol. Evol.">
        <title>Third-Generation Sequencing Reveals the Adaptive Role of the Epigenome in Three Deep-Sea Polychaetes.</title>
        <authorList>
            <person name="Perez M."/>
            <person name="Aroh O."/>
            <person name="Sun Y."/>
            <person name="Lan Y."/>
            <person name="Juniper S.K."/>
            <person name="Young C.R."/>
            <person name="Angers B."/>
            <person name="Qian P.Y."/>
        </authorList>
    </citation>
    <scope>NUCLEOTIDE SEQUENCE</scope>
    <source>
        <strain evidence="1">R07B-5</strain>
    </source>
</reference>
<organism evidence="1 2">
    <name type="scientific">Ridgeia piscesae</name>
    <name type="common">Tubeworm</name>
    <dbReference type="NCBI Taxonomy" id="27915"/>
    <lineage>
        <taxon>Eukaryota</taxon>
        <taxon>Metazoa</taxon>
        <taxon>Spiralia</taxon>
        <taxon>Lophotrochozoa</taxon>
        <taxon>Annelida</taxon>
        <taxon>Polychaeta</taxon>
        <taxon>Sedentaria</taxon>
        <taxon>Canalipalpata</taxon>
        <taxon>Sabellida</taxon>
        <taxon>Siboglinidae</taxon>
        <taxon>Ridgeia</taxon>
    </lineage>
</organism>
<protein>
    <submittedName>
        <fullName evidence="1">Uncharacterized protein</fullName>
    </submittedName>
</protein>
<sequence length="122" mass="14263">MLIHSYVYKFIRKMRRSEDTQGIDTGETGSYCIITTNTSHNLYTIKRSATVVTDETTKVRQNAFTSWLVAFVRSFYPITLPNQSYFLVISTRSTYTREHVVHLYTWHHLRTPLDVVLVAISR</sequence>
<dbReference type="AlphaFoldDB" id="A0AAD9NU45"/>
<dbReference type="Proteomes" id="UP001209878">
    <property type="component" value="Unassembled WGS sequence"/>
</dbReference>
<keyword evidence="2" id="KW-1185">Reference proteome</keyword>
<proteinExistence type="predicted"/>
<evidence type="ECO:0000313" key="1">
    <source>
        <dbReference type="EMBL" id="KAK2180776.1"/>
    </source>
</evidence>
<accession>A0AAD9NU45</accession>
<evidence type="ECO:0000313" key="2">
    <source>
        <dbReference type="Proteomes" id="UP001209878"/>
    </source>
</evidence>
<dbReference type="EMBL" id="JAODUO010000426">
    <property type="protein sequence ID" value="KAK2180776.1"/>
    <property type="molecule type" value="Genomic_DNA"/>
</dbReference>
<name>A0AAD9NU45_RIDPI</name>
<comment type="caution">
    <text evidence="1">The sequence shown here is derived from an EMBL/GenBank/DDBJ whole genome shotgun (WGS) entry which is preliminary data.</text>
</comment>
<gene>
    <name evidence="1" type="ORF">NP493_426g01055</name>
</gene>